<gene>
    <name evidence="2" type="ORF">CYMTET_20330</name>
</gene>
<accession>A0AAE0G497</accession>
<proteinExistence type="predicted"/>
<keyword evidence="3" id="KW-1185">Reference proteome</keyword>
<reference evidence="2 3" key="1">
    <citation type="journal article" date="2015" name="Genome Biol. Evol.">
        <title>Comparative Genomics of a Bacterivorous Green Alga Reveals Evolutionary Causalities and Consequences of Phago-Mixotrophic Mode of Nutrition.</title>
        <authorList>
            <person name="Burns J.A."/>
            <person name="Paasch A."/>
            <person name="Narechania A."/>
            <person name="Kim E."/>
        </authorList>
    </citation>
    <scope>NUCLEOTIDE SEQUENCE [LARGE SCALE GENOMIC DNA]</scope>
    <source>
        <strain evidence="2 3">PLY_AMNH</strain>
    </source>
</reference>
<feature type="region of interest" description="Disordered" evidence="1">
    <location>
        <begin position="1"/>
        <end position="41"/>
    </location>
</feature>
<organism evidence="2 3">
    <name type="scientific">Cymbomonas tetramitiformis</name>
    <dbReference type="NCBI Taxonomy" id="36881"/>
    <lineage>
        <taxon>Eukaryota</taxon>
        <taxon>Viridiplantae</taxon>
        <taxon>Chlorophyta</taxon>
        <taxon>Pyramimonadophyceae</taxon>
        <taxon>Pyramimonadales</taxon>
        <taxon>Pyramimonadaceae</taxon>
        <taxon>Cymbomonas</taxon>
    </lineage>
</organism>
<feature type="compositionally biased region" description="Basic and acidic residues" evidence="1">
    <location>
        <begin position="1"/>
        <end position="23"/>
    </location>
</feature>
<evidence type="ECO:0000313" key="3">
    <source>
        <dbReference type="Proteomes" id="UP001190700"/>
    </source>
</evidence>
<dbReference type="EMBL" id="LGRX02009857">
    <property type="protein sequence ID" value="KAK3271312.1"/>
    <property type="molecule type" value="Genomic_DNA"/>
</dbReference>
<dbReference type="AlphaFoldDB" id="A0AAE0G497"/>
<sequence length="316" mass="34835">MAGHYGEERDFWRQQERQLKEYSKNAGRSFGAQPFSATGPSALPRHCDESFISRDHTPNFRPLLDSSLNGSHDLKSATYAATFSSSEMPNAFSGSSNPYLWPLHKTTTKRSCVTNLKSDPIFLPLESTLLPLKSENSSQNRRKQLELHKWVLRLHELREALVDKSNAVHTKKVRIAEERARHESRYNQIGTTASSLQGGSMPLRERFAAAPQDALTGGSRQAIQSTHNAMEQLAHCSEAYTDILRGTTPFPDDATWAQLQEQFEAQCRCVGTMSLEHPPPTNLCTGVCGGLPGSNPKASPSRGVTSPLLAYGGPIS</sequence>
<evidence type="ECO:0000313" key="2">
    <source>
        <dbReference type="EMBL" id="KAK3271312.1"/>
    </source>
</evidence>
<comment type="caution">
    <text evidence="2">The sequence shown here is derived from an EMBL/GenBank/DDBJ whole genome shotgun (WGS) entry which is preliminary data.</text>
</comment>
<name>A0AAE0G497_9CHLO</name>
<evidence type="ECO:0000256" key="1">
    <source>
        <dbReference type="SAM" id="MobiDB-lite"/>
    </source>
</evidence>
<protein>
    <submittedName>
        <fullName evidence="2">Uncharacterized protein</fullName>
    </submittedName>
</protein>
<dbReference type="Proteomes" id="UP001190700">
    <property type="component" value="Unassembled WGS sequence"/>
</dbReference>